<dbReference type="GO" id="GO:0005886">
    <property type="term" value="C:plasma membrane"/>
    <property type="evidence" value="ECO:0007669"/>
    <property type="project" value="UniProtKB-UniRule"/>
</dbReference>
<name>A0A0R1MDF3_9LACO</name>
<evidence type="ECO:0000313" key="3">
    <source>
        <dbReference type="EMBL" id="KRL03066.1"/>
    </source>
</evidence>
<dbReference type="AlphaFoldDB" id="A0A0R1MDF3"/>
<dbReference type="PANTHER" id="PTHR40039:SF1">
    <property type="entry name" value="PROTEIN DLTD"/>
    <property type="match status" value="1"/>
</dbReference>
<evidence type="ECO:0000256" key="1">
    <source>
        <dbReference type="PIRNR" id="PIRNR021438"/>
    </source>
</evidence>
<dbReference type="EMBL" id="AZEF01000007">
    <property type="protein sequence ID" value="KRL03066.1"/>
    <property type="molecule type" value="Genomic_DNA"/>
</dbReference>
<accession>A0A0R1MDF3</accession>
<dbReference type="NCBIfam" id="TIGR04092">
    <property type="entry name" value="LTA_DltD"/>
    <property type="match status" value="1"/>
</dbReference>
<dbReference type="PANTHER" id="PTHR40039">
    <property type="entry name" value="PROTEIN DLTD"/>
    <property type="match status" value="1"/>
</dbReference>
<feature type="transmembrane region" description="Helical" evidence="2">
    <location>
        <begin position="7"/>
        <end position="31"/>
    </location>
</feature>
<dbReference type="GO" id="GO:0070395">
    <property type="term" value="P:lipoteichoic acid biosynthetic process"/>
    <property type="evidence" value="ECO:0007669"/>
    <property type="project" value="UniProtKB-UniRule"/>
</dbReference>
<evidence type="ECO:0000313" key="4">
    <source>
        <dbReference type="Proteomes" id="UP000051621"/>
    </source>
</evidence>
<dbReference type="InterPro" id="IPR023896">
    <property type="entry name" value="LTA_DltD"/>
</dbReference>
<reference evidence="3 4" key="1">
    <citation type="journal article" date="2015" name="Genome Announc.">
        <title>Expanding the biotechnology potential of lactobacilli through comparative genomics of 213 strains and associated genera.</title>
        <authorList>
            <person name="Sun Z."/>
            <person name="Harris H.M."/>
            <person name="McCann A."/>
            <person name="Guo C."/>
            <person name="Argimon S."/>
            <person name="Zhang W."/>
            <person name="Yang X."/>
            <person name="Jeffery I.B."/>
            <person name="Cooney J.C."/>
            <person name="Kagawa T.F."/>
            <person name="Liu W."/>
            <person name="Song Y."/>
            <person name="Salvetti E."/>
            <person name="Wrobel A."/>
            <person name="Rasinkangas P."/>
            <person name="Parkhill J."/>
            <person name="Rea M.C."/>
            <person name="O'Sullivan O."/>
            <person name="Ritari J."/>
            <person name="Douillard F.P."/>
            <person name="Paul Ross R."/>
            <person name="Yang R."/>
            <person name="Briner A.E."/>
            <person name="Felis G.E."/>
            <person name="de Vos W.M."/>
            <person name="Barrangou R."/>
            <person name="Klaenhammer T.R."/>
            <person name="Caufield P.W."/>
            <person name="Cui Y."/>
            <person name="Zhang H."/>
            <person name="O'Toole P.W."/>
        </authorList>
    </citation>
    <scope>NUCLEOTIDE SEQUENCE [LARGE SCALE GENOMIC DNA]</scope>
    <source>
        <strain evidence="3 4">DSM 19910</strain>
    </source>
</reference>
<dbReference type="InterPro" id="IPR006998">
    <property type="entry name" value="DltD"/>
</dbReference>
<keyword evidence="2" id="KW-0812">Transmembrane</keyword>
<dbReference type="STRING" id="1423731.FC81_GL000333"/>
<keyword evidence="1 2" id="KW-0472">Membrane</keyword>
<evidence type="ECO:0000256" key="2">
    <source>
        <dbReference type="SAM" id="Phobius"/>
    </source>
</evidence>
<dbReference type="RefSeq" id="WP_057742456.1">
    <property type="nucleotide sequence ID" value="NZ_AZEF01000007.1"/>
</dbReference>
<dbReference type="PIRSF" id="PIRSF021438">
    <property type="entry name" value="DltD"/>
    <property type="match status" value="1"/>
</dbReference>
<keyword evidence="2" id="KW-1133">Transmembrane helix</keyword>
<dbReference type="UniPathway" id="UPA00556"/>
<comment type="pathway">
    <text evidence="1">Cell wall biogenesis; lipoteichoic acid biosynthesis.</text>
</comment>
<comment type="similarity">
    <text evidence="1">Belongs to the DltD family.</text>
</comment>
<organism evidence="3 4">
    <name type="scientific">Liquorilactobacillus capillatus DSM 19910</name>
    <dbReference type="NCBI Taxonomy" id="1423731"/>
    <lineage>
        <taxon>Bacteria</taxon>
        <taxon>Bacillati</taxon>
        <taxon>Bacillota</taxon>
        <taxon>Bacilli</taxon>
        <taxon>Lactobacillales</taxon>
        <taxon>Lactobacillaceae</taxon>
        <taxon>Liquorilactobacillus</taxon>
    </lineage>
</organism>
<keyword evidence="1" id="KW-1003">Cell membrane</keyword>
<dbReference type="Pfam" id="PF04914">
    <property type="entry name" value="DltD"/>
    <property type="match status" value="1"/>
</dbReference>
<dbReference type="OrthoDB" id="1700484at2"/>
<keyword evidence="4" id="KW-1185">Reference proteome</keyword>
<dbReference type="Proteomes" id="UP000051621">
    <property type="component" value="Unassembled WGS sequence"/>
</dbReference>
<comment type="caution">
    <text evidence="3">The sequence shown here is derived from an EMBL/GenBank/DDBJ whole genome shotgun (WGS) entry which is preliminary data.</text>
</comment>
<dbReference type="PATRIC" id="fig|1423731.3.peg.343"/>
<proteinExistence type="inferred from homology"/>
<protein>
    <recommendedName>
        <fullName evidence="1">Protein DltD</fullName>
    </recommendedName>
</protein>
<sequence length="419" mass="48574">MSVFKKLFQIFGPIVLAALVLFVFLISPFGVKRISQTTIEKAALSQSPNIFKGSAVKKAALSQNYVPFFGSSELSRMDALHPSVLAQKYQRSYRPFLLGSPGTQSLTHYWGMQGISQQLKNKKAVFIVSPQWFVKKGIDPNAFSFYYSNLETVEWLRHAKNTRMDRYAAMRLLNMPSARSSETIERCILRIAAGQKLTSTERTYLNLRYNILQHEDQMFSMLTLKDRRSLIEKGEKQLPDAYSTAGLNQVAEKLGKENTTNNRFNVDNNFWNKRLKNNYQKLRNEQSNFSYVQSVEYSDFELVLNEFAKQHTDVLFIIPPINQKWADYTGLSMDMIHHFNRKIKYQLNSQGFSNIVDLSDDGASPYFMQDTIHLGWKGWLRVDQHVDPFLNKKQGKTAYKINNYFYTKNWQQKTNVTSD</sequence>
<gene>
    <name evidence="3" type="ORF">FC81_GL000333</name>
</gene>